<dbReference type="Proteomes" id="UP000318384">
    <property type="component" value="Chromosome"/>
</dbReference>
<keyword evidence="2" id="KW-0238">DNA-binding</keyword>
<dbReference type="SMART" id="SM00345">
    <property type="entry name" value="HTH_GNTR"/>
    <property type="match status" value="1"/>
</dbReference>
<dbReference type="PANTHER" id="PTHR43537:SF5">
    <property type="entry name" value="UXU OPERON TRANSCRIPTIONAL REGULATOR"/>
    <property type="match status" value="1"/>
</dbReference>
<name>A0A517X159_9PLAN</name>
<gene>
    <name evidence="5" type="primary">lutR_5</name>
    <name evidence="5" type="ORF">V202x_46640</name>
</gene>
<evidence type="ECO:0000256" key="2">
    <source>
        <dbReference type="ARBA" id="ARBA00023125"/>
    </source>
</evidence>
<evidence type="ECO:0000259" key="4">
    <source>
        <dbReference type="PROSITE" id="PS50949"/>
    </source>
</evidence>
<dbReference type="GO" id="GO:0003700">
    <property type="term" value="F:DNA-binding transcription factor activity"/>
    <property type="evidence" value="ECO:0007669"/>
    <property type="project" value="InterPro"/>
</dbReference>
<evidence type="ECO:0000256" key="1">
    <source>
        <dbReference type="ARBA" id="ARBA00023015"/>
    </source>
</evidence>
<dbReference type="GO" id="GO:0003677">
    <property type="term" value="F:DNA binding"/>
    <property type="evidence" value="ECO:0007669"/>
    <property type="project" value="UniProtKB-KW"/>
</dbReference>
<proteinExistence type="predicted"/>
<dbReference type="PANTHER" id="PTHR43537">
    <property type="entry name" value="TRANSCRIPTIONAL REGULATOR, GNTR FAMILY"/>
    <property type="match status" value="1"/>
</dbReference>
<dbReference type="InterPro" id="IPR008920">
    <property type="entry name" value="TF_FadR/GntR_C"/>
</dbReference>
<dbReference type="Gene3D" id="1.20.120.530">
    <property type="entry name" value="GntR ligand-binding domain-like"/>
    <property type="match status" value="1"/>
</dbReference>
<dbReference type="InterPro" id="IPR011711">
    <property type="entry name" value="GntR_C"/>
</dbReference>
<accession>A0A517X159</accession>
<organism evidence="5 6">
    <name type="scientific">Gimesia aquarii</name>
    <dbReference type="NCBI Taxonomy" id="2527964"/>
    <lineage>
        <taxon>Bacteria</taxon>
        <taxon>Pseudomonadati</taxon>
        <taxon>Planctomycetota</taxon>
        <taxon>Planctomycetia</taxon>
        <taxon>Planctomycetales</taxon>
        <taxon>Planctomycetaceae</taxon>
        <taxon>Gimesia</taxon>
    </lineage>
</organism>
<dbReference type="SUPFAM" id="SSF48008">
    <property type="entry name" value="GntR ligand-binding domain-like"/>
    <property type="match status" value="1"/>
</dbReference>
<dbReference type="EMBL" id="CP037422">
    <property type="protein sequence ID" value="QDU11245.1"/>
    <property type="molecule type" value="Genomic_DNA"/>
</dbReference>
<dbReference type="Gene3D" id="1.10.10.10">
    <property type="entry name" value="Winged helix-like DNA-binding domain superfamily/Winged helix DNA-binding domain"/>
    <property type="match status" value="1"/>
</dbReference>
<feature type="domain" description="HTH gntR-type" evidence="4">
    <location>
        <begin position="13"/>
        <end position="80"/>
    </location>
</feature>
<dbReference type="CDD" id="cd07377">
    <property type="entry name" value="WHTH_GntR"/>
    <property type="match status" value="1"/>
</dbReference>
<dbReference type="PROSITE" id="PS50949">
    <property type="entry name" value="HTH_GNTR"/>
    <property type="match status" value="1"/>
</dbReference>
<reference evidence="5 6" key="1">
    <citation type="submission" date="2019-03" db="EMBL/GenBank/DDBJ databases">
        <title>Deep-cultivation of Planctomycetes and their phenomic and genomic characterization uncovers novel biology.</title>
        <authorList>
            <person name="Wiegand S."/>
            <person name="Jogler M."/>
            <person name="Boedeker C."/>
            <person name="Pinto D."/>
            <person name="Vollmers J."/>
            <person name="Rivas-Marin E."/>
            <person name="Kohn T."/>
            <person name="Peeters S.H."/>
            <person name="Heuer A."/>
            <person name="Rast P."/>
            <person name="Oberbeckmann S."/>
            <person name="Bunk B."/>
            <person name="Jeske O."/>
            <person name="Meyerdierks A."/>
            <person name="Storesund J.E."/>
            <person name="Kallscheuer N."/>
            <person name="Luecker S."/>
            <person name="Lage O.M."/>
            <person name="Pohl T."/>
            <person name="Merkel B.J."/>
            <person name="Hornburger P."/>
            <person name="Mueller R.-W."/>
            <person name="Bruemmer F."/>
            <person name="Labrenz M."/>
            <person name="Spormann A.M."/>
            <person name="Op den Camp H."/>
            <person name="Overmann J."/>
            <person name="Amann R."/>
            <person name="Jetten M.S.M."/>
            <person name="Mascher T."/>
            <person name="Medema M.H."/>
            <person name="Devos D.P."/>
            <person name="Kaster A.-K."/>
            <person name="Ovreas L."/>
            <person name="Rohde M."/>
            <person name="Galperin M.Y."/>
            <person name="Jogler C."/>
        </authorList>
    </citation>
    <scope>NUCLEOTIDE SEQUENCE [LARGE SCALE GENOMIC DNA]</scope>
    <source>
        <strain evidence="5 6">V202</strain>
    </source>
</reference>
<dbReference type="InterPro" id="IPR036390">
    <property type="entry name" value="WH_DNA-bd_sf"/>
</dbReference>
<dbReference type="AlphaFoldDB" id="A0A517X159"/>
<dbReference type="SUPFAM" id="SSF46785">
    <property type="entry name" value="Winged helix' DNA-binding domain"/>
    <property type="match status" value="1"/>
</dbReference>
<keyword evidence="3" id="KW-0804">Transcription</keyword>
<dbReference type="InterPro" id="IPR000524">
    <property type="entry name" value="Tscrpt_reg_HTH_GntR"/>
</dbReference>
<dbReference type="InterPro" id="IPR036388">
    <property type="entry name" value="WH-like_DNA-bd_sf"/>
</dbReference>
<protein>
    <submittedName>
        <fullName evidence="5">HTH-type transcriptional regulator LutR</fullName>
    </submittedName>
</protein>
<evidence type="ECO:0000313" key="6">
    <source>
        <dbReference type="Proteomes" id="UP000318384"/>
    </source>
</evidence>
<keyword evidence="6" id="KW-1185">Reference proteome</keyword>
<dbReference type="RefSeq" id="WP_145179068.1">
    <property type="nucleotide sequence ID" value="NZ_CP037422.1"/>
</dbReference>
<dbReference type="Pfam" id="PF00392">
    <property type="entry name" value="GntR"/>
    <property type="match status" value="1"/>
</dbReference>
<evidence type="ECO:0000313" key="5">
    <source>
        <dbReference type="EMBL" id="QDU11245.1"/>
    </source>
</evidence>
<dbReference type="SMART" id="SM00895">
    <property type="entry name" value="FCD"/>
    <property type="match status" value="1"/>
</dbReference>
<sequence length="224" mass="25254">MNTTGLNAQIKRTSLVDAVYESLLEAIVSGGLAPGAELNSVELAQQLEVSRTPVKEAIKLLIHDGLVEQVNNHKARVAQFTSQDICEIYELREQLEGAAVEKVTQSIDEKVLNQLRSESESLLHTYGELSWASKAVNYDIRFHTILATESGNRRLLKEIMRYRLLVRGFCRMTGSEETLLQALKEHIVIIEAIESREPLLARQAMVSHIQARKETVLEQLFTEE</sequence>
<dbReference type="Pfam" id="PF07729">
    <property type="entry name" value="FCD"/>
    <property type="match status" value="1"/>
</dbReference>
<evidence type="ECO:0000256" key="3">
    <source>
        <dbReference type="ARBA" id="ARBA00023163"/>
    </source>
</evidence>
<dbReference type="OrthoDB" id="284307at2"/>
<keyword evidence="1" id="KW-0805">Transcription regulation</keyword>